<sequence length="75" mass="8717">MPSKFKLNSSPPSRGRREIQGSPSFLKKNSKEENIGTMTDHRPCFFKIICDSDETTIKFPPQFLKHIQSYMIQQL</sequence>
<accession>A0ACC0XGZ0</accession>
<reference evidence="2" key="1">
    <citation type="journal article" date="2023" name="G3 (Bethesda)">
        <title>Genome assembly and association tests identify interacting loci associated with vigor, precocity, and sex in interspecific pistachio rootstocks.</title>
        <authorList>
            <person name="Palmer W."/>
            <person name="Jacygrad E."/>
            <person name="Sagayaradj S."/>
            <person name="Cavanaugh K."/>
            <person name="Han R."/>
            <person name="Bertier L."/>
            <person name="Beede B."/>
            <person name="Kafkas S."/>
            <person name="Golino D."/>
            <person name="Preece J."/>
            <person name="Michelmore R."/>
        </authorList>
    </citation>
    <scope>NUCLEOTIDE SEQUENCE [LARGE SCALE GENOMIC DNA]</scope>
</reference>
<gene>
    <name evidence="1" type="ORF">Pint_10376</name>
</gene>
<name>A0ACC0XGZ0_9ROSI</name>
<evidence type="ECO:0000313" key="2">
    <source>
        <dbReference type="Proteomes" id="UP001163603"/>
    </source>
</evidence>
<dbReference type="Proteomes" id="UP001163603">
    <property type="component" value="Chromosome 12"/>
</dbReference>
<keyword evidence="2" id="KW-1185">Reference proteome</keyword>
<evidence type="ECO:0000313" key="1">
    <source>
        <dbReference type="EMBL" id="KAJ0017615.1"/>
    </source>
</evidence>
<comment type="caution">
    <text evidence="1">The sequence shown here is derived from an EMBL/GenBank/DDBJ whole genome shotgun (WGS) entry which is preliminary data.</text>
</comment>
<proteinExistence type="predicted"/>
<protein>
    <submittedName>
        <fullName evidence="1">Uncharacterized protein</fullName>
    </submittedName>
</protein>
<organism evidence="1 2">
    <name type="scientific">Pistacia integerrima</name>
    <dbReference type="NCBI Taxonomy" id="434235"/>
    <lineage>
        <taxon>Eukaryota</taxon>
        <taxon>Viridiplantae</taxon>
        <taxon>Streptophyta</taxon>
        <taxon>Embryophyta</taxon>
        <taxon>Tracheophyta</taxon>
        <taxon>Spermatophyta</taxon>
        <taxon>Magnoliopsida</taxon>
        <taxon>eudicotyledons</taxon>
        <taxon>Gunneridae</taxon>
        <taxon>Pentapetalae</taxon>
        <taxon>rosids</taxon>
        <taxon>malvids</taxon>
        <taxon>Sapindales</taxon>
        <taxon>Anacardiaceae</taxon>
        <taxon>Pistacia</taxon>
    </lineage>
</organism>
<dbReference type="EMBL" id="CM047747">
    <property type="protein sequence ID" value="KAJ0017615.1"/>
    <property type="molecule type" value="Genomic_DNA"/>
</dbReference>